<dbReference type="GO" id="GO:0003677">
    <property type="term" value="F:DNA binding"/>
    <property type="evidence" value="ECO:0007669"/>
    <property type="project" value="UniProtKB-KW"/>
</dbReference>
<keyword evidence="1" id="KW-0238">DNA-binding</keyword>
<protein>
    <recommendedName>
        <fullName evidence="4">Recombinase domain-containing protein</fullName>
    </recommendedName>
</protein>
<dbReference type="SUPFAM" id="SSF53041">
    <property type="entry name" value="Resolvase-like"/>
    <property type="match status" value="1"/>
</dbReference>
<dbReference type="PANTHER" id="PTHR30461:SF2">
    <property type="entry name" value="SERINE RECOMBINASE PINE-RELATED"/>
    <property type="match status" value="1"/>
</dbReference>
<dbReference type="EMBL" id="BSSA01000042">
    <property type="protein sequence ID" value="GLW74941.1"/>
    <property type="molecule type" value="Genomic_DNA"/>
</dbReference>
<dbReference type="Gene3D" id="3.90.1750.20">
    <property type="entry name" value="Putative Large Serine Recombinase, Chain B, Domain 2"/>
    <property type="match status" value="1"/>
</dbReference>
<dbReference type="RefSeq" id="WP_285740501.1">
    <property type="nucleotide sequence ID" value="NZ_BSSA01000042.1"/>
</dbReference>
<dbReference type="Proteomes" id="UP001165041">
    <property type="component" value="Unassembled WGS sequence"/>
</dbReference>
<dbReference type="InterPro" id="IPR050639">
    <property type="entry name" value="SSR_resolvase"/>
</dbReference>
<dbReference type="InterPro" id="IPR036162">
    <property type="entry name" value="Resolvase-like_N_sf"/>
</dbReference>
<reference evidence="5" key="1">
    <citation type="submission" date="2023-02" db="EMBL/GenBank/DDBJ databases">
        <title>Kitasatospora phosalacinea NBRC 14627.</title>
        <authorList>
            <person name="Ichikawa N."/>
            <person name="Sato H."/>
            <person name="Tonouchi N."/>
        </authorList>
    </citation>
    <scope>NUCLEOTIDE SEQUENCE</scope>
    <source>
        <strain evidence="5">NBRC 14627</strain>
    </source>
</reference>
<dbReference type="SMART" id="SM00857">
    <property type="entry name" value="Resolvase"/>
    <property type="match status" value="1"/>
</dbReference>
<dbReference type="InterPro" id="IPR038109">
    <property type="entry name" value="DNA_bind_recomb_sf"/>
</dbReference>
<sequence length="528" mass="59673">MPAYHHEPLTKSPSSDPADWPEVDLYLRKSKVVREGDKRDITSIRAQESEGREWAAKNHYRVRKVWVDNLSAWSDVARPGFDNALAAVLDDHVPALWCFALDRYTRKGIDDIGPVLGKARVIFHWERLDSSDPNDRRWIIDRAEQAREYSERLSYNIRVTKKNQLKNGQWSSRPPYGTEATKGRKLTNGALWPVVLHIFRSLADGISARTLCKAFNSGPNPVLSPNGGEWQVSTISYMVHNPVYEGWQTIKHPQKPNKPIPYRSESGERVRVWADDAEPVPRELAIRARQMLTAGNFPTRPASDSRKRHLLTDLVRCAGCRNAASANGHNHHCNRLTVGMFCPAPVSVSRRLLEEWVVEAWFSRLNAADIEDPLLAVAAERWTGYQHPETAAVLADAVAALATAEATVRRLAQQQAEGFFEPPFDTHLPKLQAEARAALVAAKQKVAEATPKRLDVSWLLEDGTIREAWAEAGHELRRELIRLLVRRVVVSKGRRGIPFDGKSRVEIHWLDEPDFWASQEEAPAEARV</sequence>
<organism evidence="5 6">
    <name type="scientific">Kitasatospora phosalacinea</name>
    <dbReference type="NCBI Taxonomy" id="2065"/>
    <lineage>
        <taxon>Bacteria</taxon>
        <taxon>Bacillati</taxon>
        <taxon>Actinomycetota</taxon>
        <taxon>Actinomycetes</taxon>
        <taxon>Kitasatosporales</taxon>
        <taxon>Streptomycetaceae</taxon>
        <taxon>Kitasatospora</taxon>
    </lineage>
</organism>
<dbReference type="PROSITE" id="PS51737">
    <property type="entry name" value="RECOMBINASE_DNA_BIND"/>
    <property type="match status" value="1"/>
</dbReference>
<keyword evidence="2" id="KW-0233">DNA recombination</keyword>
<dbReference type="Pfam" id="PF00239">
    <property type="entry name" value="Resolvase"/>
    <property type="match status" value="1"/>
</dbReference>
<dbReference type="CDD" id="cd00338">
    <property type="entry name" value="Ser_Recombinase"/>
    <property type="match status" value="1"/>
</dbReference>
<evidence type="ECO:0000256" key="3">
    <source>
        <dbReference type="SAM" id="MobiDB-lite"/>
    </source>
</evidence>
<dbReference type="Gene3D" id="3.40.50.1390">
    <property type="entry name" value="Resolvase, N-terminal catalytic domain"/>
    <property type="match status" value="1"/>
</dbReference>
<feature type="domain" description="Recombinase" evidence="4">
    <location>
        <begin position="175"/>
        <end position="280"/>
    </location>
</feature>
<name>A0A9W6V4P7_9ACTN</name>
<dbReference type="InterPro" id="IPR006119">
    <property type="entry name" value="Resolv_N"/>
</dbReference>
<evidence type="ECO:0000313" key="5">
    <source>
        <dbReference type="EMBL" id="GLW74941.1"/>
    </source>
</evidence>
<evidence type="ECO:0000313" key="6">
    <source>
        <dbReference type="Proteomes" id="UP001165041"/>
    </source>
</evidence>
<dbReference type="AlphaFoldDB" id="A0A9W6V4P7"/>
<dbReference type="Pfam" id="PF07508">
    <property type="entry name" value="Recombinase"/>
    <property type="match status" value="1"/>
</dbReference>
<feature type="region of interest" description="Disordered" evidence="3">
    <location>
        <begin position="1"/>
        <end position="20"/>
    </location>
</feature>
<evidence type="ECO:0000259" key="4">
    <source>
        <dbReference type="PROSITE" id="PS51737"/>
    </source>
</evidence>
<comment type="caution">
    <text evidence="5">The sequence shown here is derived from an EMBL/GenBank/DDBJ whole genome shotgun (WGS) entry which is preliminary data.</text>
</comment>
<proteinExistence type="predicted"/>
<accession>A0A9W6V4P7</accession>
<gene>
    <name evidence="5" type="ORF">Kpho02_72380</name>
</gene>
<evidence type="ECO:0000256" key="1">
    <source>
        <dbReference type="ARBA" id="ARBA00023125"/>
    </source>
</evidence>
<dbReference type="PANTHER" id="PTHR30461">
    <property type="entry name" value="DNA-INVERTASE FROM LAMBDOID PROPHAGE"/>
    <property type="match status" value="1"/>
</dbReference>
<dbReference type="InterPro" id="IPR011109">
    <property type="entry name" value="DNA_bind_recombinase_dom"/>
</dbReference>
<evidence type="ECO:0000256" key="2">
    <source>
        <dbReference type="ARBA" id="ARBA00023172"/>
    </source>
</evidence>
<dbReference type="GO" id="GO:0000150">
    <property type="term" value="F:DNA strand exchange activity"/>
    <property type="evidence" value="ECO:0007669"/>
    <property type="project" value="InterPro"/>
</dbReference>